<protein>
    <recommendedName>
        <fullName evidence="4">Secreted protein</fullName>
    </recommendedName>
</protein>
<feature type="compositionally biased region" description="Low complexity" evidence="1">
    <location>
        <begin position="30"/>
        <end position="54"/>
    </location>
</feature>
<proteinExistence type="predicted"/>
<name>A0ABU7Z0M7_9GAMM</name>
<sequence length="96" mass="9627">MNIRTTAVVLPILLAIGAGCDRRDAEPIEPSDTATTVVDDTAATAPTSTIPSATESCAGLTGDAKTDCLTRTNDEASRTEPPATPEPDAGGDAPSG</sequence>
<evidence type="ECO:0008006" key="4">
    <source>
        <dbReference type="Google" id="ProtNLM"/>
    </source>
</evidence>
<organism evidence="2 3">
    <name type="scientific">Novilysobacter erysipheiresistens</name>
    <dbReference type="NCBI Taxonomy" id="1749332"/>
    <lineage>
        <taxon>Bacteria</taxon>
        <taxon>Pseudomonadati</taxon>
        <taxon>Pseudomonadota</taxon>
        <taxon>Gammaproteobacteria</taxon>
        <taxon>Lysobacterales</taxon>
        <taxon>Lysobacteraceae</taxon>
        <taxon>Novilysobacter</taxon>
    </lineage>
</organism>
<dbReference type="Proteomes" id="UP001355056">
    <property type="component" value="Unassembled WGS sequence"/>
</dbReference>
<accession>A0ABU7Z0M7</accession>
<evidence type="ECO:0000313" key="3">
    <source>
        <dbReference type="Proteomes" id="UP001355056"/>
    </source>
</evidence>
<comment type="caution">
    <text evidence="2">The sequence shown here is derived from an EMBL/GenBank/DDBJ whole genome shotgun (WGS) entry which is preliminary data.</text>
</comment>
<evidence type="ECO:0000313" key="2">
    <source>
        <dbReference type="EMBL" id="MEG3184681.1"/>
    </source>
</evidence>
<keyword evidence="3" id="KW-1185">Reference proteome</keyword>
<dbReference type="EMBL" id="JAXGFP010000006">
    <property type="protein sequence ID" value="MEG3184681.1"/>
    <property type="molecule type" value="Genomic_DNA"/>
</dbReference>
<gene>
    <name evidence="2" type="ORF">SNE34_11735</name>
</gene>
<dbReference type="PROSITE" id="PS51257">
    <property type="entry name" value="PROKAR_LIPOPROTEIN"/>
    <property type="match status" value="1"/>
</dbReference>
<feature type="region of interest" description="Disordered" evidence="1">
    <location>
        <begin position="20"/>
        <end position="96"/>
    </location>
</feature>
<evidence type="ECO:0000256" key="1">
    <source>
        <dbReference type="SAM" id="MobiDB-lite"/>
    </source>
</evidence>
<feature type="compositionally biased region" description="Basic and acidic residues" evidence="1">
    <location>
        <begin position="64"/>
        <end position="78"/>
    </location>
</feature>
<dbReference type="RefSeq" id="WP_332617441.1">
    <property type="nucleotide sequence ID" value="NZ_JAXGFP010000006.1"/>
</dbReference>
<reference evidence="2 3" key="1">
    <citation type="journal article" date="2016" name="Int. J. Syst. Evol. Microbiol.">
        <title>Lysobacter erysipheiresistens sp. nov., an antagonist of powdery mildew, isolated from tobacco-cultivated soil.</title>
        <authorList>
            <person name="Xie B."/>
            <person name="Li T."/>
            <person name="Lin X."/>
            <person name="Wang C.J."/>
            <person name="Chen Y.J."/>
            <person name="Liu W.J."/>
            <person name="Zhao Z.W."/>
        </authorList>
    </citation>
    <scope>NUCLEOTIDE SEQUENCE [LARGE SCALE GENOMIC DNA]</scope>
    <source>
        <strain evidence="2 3">RS-LYSO-3</strain>
    </source>
</reference>